<evidence type="ECO:0000313" key="9">
    <source>
        <dbReference type="Proteomes" id="UP001459277"/>
    </source>
</evidence>
<dbReference type="Proteomes" id="UP001459277">
    <property type="component" value="Unassembled WGS sequence"/>
</dbReference>
<proteinExistence type="inferred from homology"/>
<dbReference type="GO" id="GO:0005886">
    <property type="term" value="C:plasma membrane"/>
    <property type="evidence" value="ECO:0007669"/>
    <property type="project" value="InterPro"/>
</dbReference>
<evidence type="ECO:0000259" key="7">
    <source>
        <dbReference type="Pfam" id="PF12734"/>
    </source>
</evidence>
<organism evidence="8 9">
    <name type="scientific">Lithocarpus litseifolius</name>
    <dbReference type="NCBI Taxonomy" id="425828"/>
    <lineage>
        <taxon>Eukaryota</taxon>
        <taxon>Viridiplantae</taxon>
        <taxon>Streptophyta</taxon>
        <taxon>Embryophyta</taxon>
        <taxon>Tracheophyta</taxon>
        <taxon>Spermatophyta</taxon>
        <taxon>Magnoliopsida</taxon>
        <taxon>eudicotyledons</taxon>
        <taxon>Gunneridae</taxon>
        <taxon>Pentapetalae</taxon>
        <taxon>rosids</taxon>
        <taxon>fabids</taxon>
        <taxon>Fagales</taxon>
        <taxon>Fagaceae</taxon>
        <taxon>Lithocarpus</taxon>
    </lineage>
</organism>
<dbReference type="AlphaFoldDB" id="A0AAW2BWK3"/>
<dbReference type="PANTHER" id="PTHR31568:SF122">
    <property type="entry name" value="PROTEIN CYSTEINE-RICH TRANSMEMBRANE MODULE 9"/>
    <property type="match status" value="1"/>
</dbReference>
<evidence type="ECO:0000256" key="3">
    <source>
        <dbReference type="ARBA" id="ARBA00022692"/>
    </source>
</evidence>
<comment type="subcellular location">
    <subcellularLocation>
        <location evidence="1">Membrane</location>
        <topology evidence="1">Single-pass membrane protein</topology>
    </subcellularLocation>
</comment>
<evidence type="ECO:0000256" key="6">
    <source>
        <dbReference type="SAM" id="MobiDB-lite"/>
    </source>
</evidence>
<evidence type="ECO:0000256" key="5">
    <source>
        <dbReference type="ARBA" id="ARBA00023136"/>
    </source>
</evidence>
<feature type="compositionally biased region" description="Pro residues" evidence="6">
    <location>
        <begin position="31"/>
        <end position="53"/>
    </location>
</feature>
<accession>A0AAW2BWK3</accession>
<dbReference type="Pfam" id="PF12734">
    <property type="entry name" value="CYSTM"/>
    <property type="match status" value="1"/>
</dbReference>
<feature type="compositionally biased region" description="Pro residues" evidence="6">
    <location>
        <begin position="7"/>
        <end position="18"/>
    </location>
</feature>
<dbReference type="InterPro" id="IPR044850">
    <property type="entry name" value="WIH1-like"/>
</dbReference>
<gene>
    <name evidence="8" type="ORF">SO802_029499</name>
</gene>
<comment type="caution">
    <text evidence="8">The sequence shown here is derived from an EMBL/GenBank/DDBJ whole genome shotgun (WGS) entry which is preliminary data.</text>
</comment>
<dbReference type="EMBL" id="JAZDWU010000010">
    <property type="protein sequence ID" value="KAK9989260.1"/>
    <property type="molecule type" value="Genomic_DNA"/>
</dbReference>
<dbReference type="PANTHER" id="PTHR31568">
    <property type="entry name" value="RCG49325, ISOFORM CRA_A"/>
    <property type="match status" value="1"/>
</dbReference>
<evidence type="ECO:0000256" key="2">
    <source>
        <dbReference type="ARBA" id="ARBA00009444"/>
    </source>
</evidence>
<keyword evidence="5" id="KW-0472">Membrane</keyword>
<dbReference type="InterPro" id="IPR028144">
    <property type="entry name" value="CYSTM_dom"/>
</dbReference>
<evidence type="ECO:0000313" key="8">
    <source>
        <dbReference type="EMBL" id="KAK9989260.1"/>
    </source>
</evidence>
<comment type="similarity">
    <text evidence="2">Belongs to the CYSTM1 family.</text>
</comment>
<protein>
    <recommendedName>
        <fullName evidence="7">Cysteine-rich transmembrane domain-containing protein</fullName>
    </recommendedName>
</protein>
<sequence length="105" mass="11218">MSHSSYPPAPVDYYPPPTGGAYAPKGEIHHQPPPGAADPHLSYPPPQTAYPPVGYPPMNYGPGGYPQQPPPQAYNAPTKHKGDGFWKGCFAALCCCCALDMCFDI</sequence>
<feature type="domain" description="Cysteine-rich transmembrane" evidence="7">
    <location>
        <begin position="64"/>
        <end position="103"/>
    </location>
</feature>
<evidence type="ECO:0000256" key="1">
    <source>
        <dbReference type="ARBA" id="ARBA00004167"/>
    </source>
</evidence>
<keyword evidence="3" id="KW-0812">Transmembrane</keyword>
<keyword evidence="9" id="KW-1185">Reference proteome</keyword>
<name>A0AAW2BWK3_9ROSI</name>
<feature type="region of interest" description="Disordered" evidence="6">
    <location>
        <begin position="1"/>
        <end position="53"/>
    </location>
</feature>
<reference evidence="8 9" key="1">
    <citation type="submission" date="2024-01" db="EMBL/GenBank/DDBJ databases">
        <title>A telomere-to-telomere, gap-free genome of sweet tea (Lithocarpus litseifolius).</title>
        <authorList>
            <person name="Zhou J."/>
        </authorList>
    </citation>
    <scope>NUCLEOTIDE SEQUENCE [LARGE SCALE GENOMIC DNA]</scope>
    <source>
        <strain evidence="8">Zhou-2022a</strain>
        <tissue evidence="8">Leaf</tissue>
    </source>
</reference>
<evidence type="ECO:0000256" key="4">
    <source>
        <dbReference type="ARBA" id="ARBA00022989"/>
    </source>
</evidence>
<keyword evidence="4" id="KW-1133">Transmembrane helix</keyword>